<comment type="caution">
    <text evidence="2">The sequence shown here is derived from an EMBL/GenBank/DDBJ whole genome shotgun (WGS) entry which is preliminary data.</text>
</comment>
<keyword evidence="1" id="KW-0812">Transmembrane</keyword>
<keyword evidence="1" id="KW-1133">Transmembrane helix</keyword>
<feature type="transmembrane region" description="Helical" evidence="1">
    <location>
        <begin position="53"/>
        <end position="72"/>
    </location>
</feature>
<dbReference type="EMBL" id="VSSQ01011877">
    <property type="protein sequence ID" value="MPM47918.1"/>
    <property type="molecule type" value="Genomic_DNA"/>
</dbReference>
<feature type="transmembrane region" description="Helical" evidence="1">
    <location>
        <begin position="24"/>
        <end position="46"/>
    </location>
</feature>
<accession>A0A645A5E7</accession>
<dbReference type="AlphaFoldDB" id="A0A645A5E7"/>
<sequence>MGRPVSGMGRYAKAVGVNVPAGSWVLVAVLLGICVGVRVAVAVGVFVGTAVAVFVGVLVGVLVGVAVAVAVGDGVTEGVAVAGRPTTTVNSAYGFSISPVLLLSAALAMMVTVPAANGVTRPVSRSTVAMVGSLEYQ</sequence>
<organism evidence="2">
    <name type="scientific">bioreactor metagenome</name>
    <dbReference type="NCBI Taxonomy" id="1076179"/>
    <lineage>
        <taxon>unclassified sequences</taxon>
        <taxon>metagenomes</taxon>
        <taxon>ecological metagenomes</taxon>
    </lineage>
</organism>
<protein>
    <submittedName>
        <fullName evidence="2">Uncharacterized protein</fullName>
    </submittedName>
</protein>
<evidence type="ECO:0000256" key="1">
    <source>
        <dbReference type="SAM" id="Phobius"/>
    </source>
</evidence>
<proteinExistence type="predicted"/>
<gene>
    <name evidence="2" type="ORF">SDC9_94639</name>
</gene>
<reference evidence="2" key="1">
    <citation type="submission" date="2019-08" db="EMBL/GenBank/DDBJ databases">
        <authorList>
            <person name="Kucharzyk K."/>
            <person name="Murdoch R.W."/>
            <person name="Higgins S."/>
            <person name="Loffler F."/>
        </authorList>
    </citation>
    <scope>NUCLEOTIDE SEQUENCE</scope>
</reference>
<name>A0A645A5E7_9ZZZZ</name>
<feature type="transmembrane region" description="Helical" evidence="1">
    <location>
        <begin position="92"/>
        <end position="116"/>
    </location>
</feature>
<evidence type="ECO:0000313" key="2">
    <source>
        <dbReference type="EMBL" id="MPM47918.1"/>
    </source>
</evidence>
<keyword evidence="1" id="KW-0472">Membrane</keyword>